<feature type="region of interest" description="Disordered" evidence="1">
    <location>
        <begin position="1"/>
        <end position="33"/>
    </location>
</feature>
<protein>
    <submittedName>
        <fullName evidence="2">Uncharacterized protein</fullName>
    </submittedName>
</protein>
<evidence type="ECO:0000313" key="2">
    <source>
        <dbReference type="EMBL" id="CBJ32956.1"/>
    </source>
</evidence>
<sequence>MPGGTRSSSRRKGGESDQRTGGEAMTSGVKRATRNSGIGIDVNLWDLRDLPKTSTVKRAPKLNLKDYTVRLPRASRDQDMKLLRRTARDIEGVGESDPVYPLTGPACITRKEAAAALLALGEERDDAMVAAAKAAVSESGDCGAGARSTIADGSIPLAMGINQPLLAEAEADARLASPGVSRSLTTEDQRSSLPHPAQLYHAQGKPDSSDDATGAMSAAAKIAPARAGDVAELAAAAAAKVFSRGAAEGEPVLKRSLATAVANDIANSMEVAGGGGKRCDGGSSSGGSGSGSGGGDGVAGGGVGGGQGPRFEPEHGVGGSTSSNRYNSFGKRKRGHNDNDDDDTVDGSGCVDVNKASGDDGASERCAKRVRQAAGGQSRQLRGSRDRSGK</sequence>
<proteinExistence type="predicted"/>
<accession>D7G074</accession>
<name>D7G074_ECTSI</name>
<dbReference type="OrthoDB" id="10493897at2759"/>
<evidence type="ECO:0000256" key="1">
    <source>
        <dbReference type="SAM" id="MobiDB-lite"/>
    </source>
</evidence>
<dbReference type="EMBL" id="FN649760">
    <property type="protein sequence ID" value="CBJ32956.1"/>
    <property type="molecule type" value="Genomic_DNA"/>
</dbReference>
<dbReference type="Proteomes" id="UP000002630">
    <property type="component" value="Unassembled WGS sequence"/>
</dbReference>
<evidence type="ECO:0000313" key="3">
    <source>
        <dbReference type="Proteomes" id="UP000002630"/>
    </source>
</evidence>
<dbReference type="AlphaFoldDB" id="D7G074"/>
<reference evidence="2 3" key="1">
    <citation type="journal article" date="2010" name="Nature">
        <title>The Ectocarpus genome and the independent evolution of multicellularity in brown algae.</title>
        <authorList>
            <person name="Cock J.M."/>
            <person name="Sterck L."/>
            <person name="Rouze P."/>
            <person name="Scornet D."/>
            <person name="Allen A.E."/>
            <person name="Amoutzias G."/>
            <person name="Anthouard V."/>
            <person name="Artiguenave F."/>
            <person name="Aury J.M."/>
            <person name="Badger J.H."/>
            <person name="Beszteri B."/>
            <person name="Billiau K."/>
            <person name="Bonnet E."/>
            <person name="Bothwell J.H."/>
            <person name="Bowler C."/>
            <person name="Boyen C."/>
            <person name="Brownlee C."/>
            <person name="Carrano C.J."/>
            <person name="Charrier B."/>
            <person name="Cho G.Y."/>
            <person name="Coelho S.M."/>
            <person name="Collen J."/>
            <person name="Corre E."/>
            <person name="Da Silva C."/>
            <person name="Delage L."/>
            <person name="Delaroque N."/>
            <person name="Dittami S.M."/>
            <person name="Doulbeau S."/>
            <person name="Elias M."/>
            <person name="Farnham G."/>
            <person name="Gachon C.M."/>
            <person name="Gschloessl B."/>
            <person name="Heesch S."/>
            <person name="Jabbari K."/>
            <person name="Jubin C."/>
            <person name="Kawai H."/>
            <person name="Kimura K."/>
            <person name="Kloareg B."/>
            <person name="Kupper F.C."/>
            <person name="Lang D."/>
            <person name="Le Bail A."/>
            <person name="Leblanc C."/>
            <person name="Lerouge P."/>
            <person name="Lohr M."/>
            <person name="Lopez P.J."/>
            <person name="Martens C."/>
            <person name="Maumus F."/>
            <person name="Michel G."/>
            <person name="Miranda-Saavedra D."/>
            <person name="Morales J."/>
            <person name="Moreau H."/>
            <person name="Motomura T."/>
            <person name="Nagasato C."/>
            <person name="Napoli C.A."/>
            <person name="Nelson D.R."/>
            <person name="Nyvall-Collen P."/>
            <person name="Peters A.F."/>
            <person name="Pommier C."/>
            <person name="Potin P."/>
            <person name="Poulain J."/>
            <person name="Quesneville H."/>
            <person name="Read B."/>
            <person name="Rensing S.A."/>
            <person name="Ritter A."/>
            <person name="Rousvoal S."/>
            <person name="Samanta M."/>
            <person name="Samson G."/>
            <person name="Schroeder D.C."/>
            <person name="Segurens B."/>
            <person name="Strittmatter M."/>
            <person name="Tonon T."/>
            <person name="Tregear J.W."/>
            <person name="Valentin K."/>
            <person name="von Dassow P."/>
            <person name="Yamagishi T."/>
            <person name="Van de Peer Y."/>
            <person name="Wincker P."/>
        </authorList>
    </citation>
    <scope>NUCLEOTIDE SEQUENCE [LARGE SCALE GENOMIC DNA]</scope>
    <source>
        <strain evidence="3">Ec32 / CCAP1310/4</strain>
    </source>
</reference>
<keyword evidence="3" id="KW-1185">Reference proteome</keyword>
<feature type="compositionally biased region" description="Gly residues" evidence="1">
    <location>
        <begin position="283"/>
        <end position="308"/>
    </location>
</feature>
<dbReference type="InParanoid" id="D7G074"/>
<organism evidence="2 3">
    <name type="scientific">Ectocarpus siliculosus</name>
    <name type="common">Brown alga</name>
    <name type="synonym">Conferva siliculosa</name>
    <dbReference type="NCBI Taxonomy" id="2880"/>
    <lineage>
        <taxon>Eukaryota</taxon>
        <taxon>Sar</taxon>
        <taxon>Stramenopiles</taxon>
        <taxon>Ochrophyta</taxon>
        <taxon>PX clade</taxon>
        <taxon>Phaeophyceae</taxon>
        <taxon>Ectocarpales</taxon>
        <taxon>Ectocarpaceae</taxon>
        <taxon>Ectocarpus</taxon>
    </lineage>
</organism>
<gene>
    <name evidence="2" type="ORF">Esi_0395_0017</name>
</gene>
<feature type="region of interest" description="Disordered" evidence="1">
    <location>
        <begin position="270"/>
        <end position="390"/>
    </location>
</feature>
<feature type="region of interest" description="Disordered" evidence="1">
    <location>
        <begin position="177"/>
        <end position="215"/>
    </location>
</feature>